<sequence>MGGSFHDQKGCICQSHRPTPCATEMYLSHGEPEDFSPHQPDAVYPTLVTASLSILPSTLLVSNPMAYFSNNDTNFYPTSYTFGEFEEYPFLSQTLATEGANAQAYHALADHWSMAERSGSMVGLSTSLQATANQPVAPATPYLTQIDGYGQPLYSGYQWPAVGHQAESYHSGFLSRDTPFADTVALEVSTVVPTYSSFPFNYWGDNQNGESNSTFYEVNG</sequence>
<dbReference type="Proteomes" id="UP000886501">
    <property type="component" value="Unassembled WGS sequence"/>
</dbReference>
<keyword evidence="2" id="KW-1185">Reference proteome</keyword>
<reference evidence="1" key="2">
    <citation type="journal article" date="2020" name="Nat. Commun.">
        <title>Large-scale genome sequencing of mycorrhizal fungi provides insights into the early evolution of symbiotic traits.</title>
        <authorList>
            <person name="Miyauchi S."/>
            <person name="Kiss E."/>
            <person name="Kuo A."/>
            <person name="Drula E."/>
            <person name="Kohler A."/>
            <person name="Sanchez-Garcia M."/>
            <person name="Morin E."/>
            <person name="Andreopoulos B."/>
            <person name="Barry K.W."/>
            <person name="Bonito G."/>
            <person name="Buee M."/>
            <person name="Carver A."/>
            <person name="Chen C."/>
            <person name="Cichocki N."/>
            <person name="Clum A."/>
            <person name="Culley D."/>
            <person name="Crous P.W."/>
            <person name="Fauchery L."/>
            <person name="Girlanda M."/>
            <person name="Hayes R.D."/>
            <person name="Keri Z."/>
            <person name="LaButti K."/>
            <person name="Lipzen A."/>
            <person name="Lombard V."/>
            <person name="Magnuson J."/>
            <person name="Maillard F."/>
            <person name="Murat C."/>
            <person name="Nolan M."/>
            <person name="Ohm R.A."/>
            <person name="Pangilinan J."/>
            <person name="Pereira M.F."/>
            <person name="Perotto S."/>
            <person name="Peter M."/>
            <person name="Pfister S."/>
            <person name="Riley R."/>
            <person name="Sitrit Y."/>
            <person name="Stielow J.B."/>
            <person name="Szollosi G."/>
            <person name="Zifcakova L."/>
            <person name="Stursova M."/>
            <person name="Spatafora J.W."/>
            <person name="Tedersoo L."/>
            <person name="Vaario L.M."/>
            <person name="Yamada A."/>
            <person name="Yan M."/>
            <person name="Wang P."/>
            <person name="Xu J."/>
            <person name="Bruns T."/>
            <person name="Baldrian P."/>
            <person name="Vilgalys R."/>
            <person name="Dunand C."/>
            <person name="Henrissat B."/>
            <person name="Grigoriev I.V."/>
            <person name="Hibbett D."/>
            <person name="Nagy L.G."/>
            <person name="Martin F.M."/>
        </authorList>
    </citation>
    <scope>NUCLEOTIDE SEQUENCE</scope>
    <source>
        <strain evidence="1">P2</strain>
    </source>
</reference>
<evidence type="ECO:0000313" key="1">
    <source>
        <dbReference type="EMBL" id="KAF9649843.1"/>
    </source>
</evidence>
<dbReference type="EMBL" id="MU117992">
    <property type="protein sequence ID" value="KAF9649843.1"/>
    <property type="molecule type" value="Genomic_DNA"/>
</dbReference>
<organism evidence="1 2">
    <name type="scientific">Thelephora ganbajun</name>
    <name type="common">Ganba fungus</name>
    <dbReference type="NCBI Taxonomy" id="370292"/>
    <lineage>
        <taxon>Eukaryota</taxon>
        <taxon>Fungi</taxon>
        <taxon>Dikarya</taxon>
        <taxon>Basidiomycota</taxon>
        <taxon>Agaricomycotina</taxon>
        <taxon>Agaricomycetes</taxon>
        <taxon>Thelephorales</taxon>
        <taxon>Thelephoraceae</taxon>
        <taxon>Thelephora</taxon>
    </lineage>
</organism>
<protein>
    <submittedName>
        <fullName evidence="1">Uncharacterized protein</fullName>
    </submittedName>
</protein>
<proteinExistence type="predicted"/>
<accession>A0ACB6ZKB8</accession>
<comment type="caution">
    <text evidence="1">The sequence shown here is derived from an EMBL/GenBank/DDBJ whole genome shotgun (WGS) entry which is preliminary data.</text>
</comment>
<gene>
    <name evidence="1" type="ORF">BDM02DRAFT_1734586</name>
</gene>
<evidence type="ECO:0000313" key="2">
    <source>
        <dbReference type="Proteomes" id="UP000886501"/>
    </source>
</evidence>
<reference evidence="1" key="1">
    <citation type="submission" date="2019-10" db="EMBL/GenBank/DDBJ databases">
        <authorList>
            <consortium name="DOE Joint Genome Institute"/>
            <person name="Kuo A."/>
            <person name="Miyauchi S."/>
            <person name="Kiss E."/>
            <person name="Drula E."/>
            <person name="Kohler A."/>
            <person name="Sanchez-Garcia M."/>
            <person name="Andreopoulos B."/>
            <person name="Barry K.W."/>
            <person name="Bonito G."/>
            <person name="Buee M."/>
            <person name="Carver A."/>
            <person name="Chen C."/>
            <person name="Cichocki N."/>
            <person name="Clum A."/>
            <person name="Culley D."/>
            <person name="Crous P.W."/>
            <person name="Fauchery L."/>
            <person name="Girlanda M."/>
            <person name="Hayes R."/>
            <person name="Keri Z."/>
            <person name="Labutti K."/>
            <person name="Lipzen A."/>
            <person name="Lombard V."/>
            <person name="Magnuson J."/>
            <person name="Maillard F."/>
            <person name="Morin E."/>
            <person name="Murat C."/>
            <person name="Nolan M."/>
            <person name="Ohm R."/>
            <person name="Pangilinan J."/>
            <person name="Pereira M."/>
            <person name="Perotto S."/>
            <person name="Peter M."/>
            <person name="Riley R."/>
            <person name="Sitrit Y."/>
            <person name="Stielow B."/>
            <person name="Szollosi G."/>
            <person name="Zifcakova L."/>
            <person name="Stursova M."/>
            <person name="Spatafora J.W."/>
            <person name="Tedersoo L."/>
            <person name="Vaario L.-M."/>
            <person name="Yamada A."/>
            <person name="Yan M."/>
            <person name="Wang P."/>
            <person name="Xu J."/>
            <person name="Bruns T."/>
            <person name="Baldrian P."/>
            <person name="Vilgalys R."/>
            <person name="Henrissat B."/>
            <person name="Grigoriev I.V."/>
            <person name="Hibbett D."/>
            <person name="Nagy L.G."/>
            <person name="Martin F.M."/>
        </authorList>
    </citation>
    <scope>NUCLEOTIDE SEQUENCE</scope>
    <source>
        <strain evidence="1">P2</strain>
    </source>
</reference>
<name>A0ACB6ZKB8_THEGA</name>